<dbReference type="AlphaFoldDB" id="A0AA39N6G3"/>
<protein>
    <recommendedName>
        <fullName evidence="3">F-box domain-containing protein</fullName>
    </recommendedName>
</protein>
<organism evidence="1 2">
    <name type="scientific">Armillaria tabescens</name>
    <name type="common">Ringless honey mushroom</name>
    <name type="synonym">Agaricus tabescens</name>
    <dbReference type="NCBI Taxonomy" id="1929756"/>
    <lineage>
        <taxon>Eukaryota</taxon>
        <taxon>Fungi</taxon>
        <taxon>Dikarya</taxon>
        <taxon>Basidiomycota</taxon>
        <taxon>Agaricomycotina</taxon>
        <taxon>Agaricomycetes</taxon>
        <taxon>Agaricomycetidae</taxon>
        <taxon>Agaricales</taxon>
        <taxon>Marasmiineae</taxon>
        <taxon>Physalacriaceae</taxon>
        <taxon>Desarmillaria</taxon>
    </lineage>
</organism>
<gene>
    <name evidence="1" type="ORF">EV420DRAFT_307188</name>
</gene>
<dbReference type="Proteomes" id="UP001175211">
    <property type="component" value="Unassembled WGS sequence"/>
</dbReference>
<dbReference type="GeneID" id="85365174"/>
<accession>A0AA39N6G3</accession>
<sequence length="355" mass="40607">MAKIQSLPQELIDSFIDEFKYDQRTLRTCALVCWAFLPRVRTLRFQNINLMRKNQSSSFIVLCRASPQITTYVTSVTIKLASVWEDAKLVLPLLPNLQHLRLFHCSSFGRLLPCIPTKKLTSLTLDTASFEDSTKLKAFLTLFPNLRQLSLVEIMFHRTRDSFSAIQGNLHLDALAIDFGNKVVDFTLCPVKDLRRLAARFNISCVPPLRILLRDNHDSLQDLYLQFFSKLPDSDVPSIDLSLTRRLQNITFEVWQGSGTAFGRSALKWSMRTLATAPSTNVRFLLVIYGPPENDQSIWRDLPARHSVSIDIAPYRREDHSRDCLALKTALESEVKPKAIKVNFYPEAKTIEFSE</sequence>
<comment type="caution">
    <text evidence="1">The sequence shown here is derived from an EMBL/GenBank/DDBJ whole genome shotgun (WGS) entry which is preliminary data.</text>
</comment>
<proteinExistence type="predicted"/>
<evidence type="ECO:0000313" key="1">
    <source>
        <dbReference type="EMBL" id="KAK0459183.1"/>
    </source>
</evidence>
<dbReference type="EMBL" id="JAUEPS010000015">
    <property type="protein sequence ID" value="KAK0459183.1"/>
    <property type="molecule type" value="Genomic_DNA"/>
</dbReference>
<reference evidence="1" key="1">
    <citation type="submission" date="2023-06" db="EMBL/GenBank/DDBJ databases">
        <authorList>
            <consortium name="Lawrence Berkeley National Laboratory"/>
            <person name="Ahrendt S."/>
            <person name="Sahu N."/>
            <person name="Indic B."/>
            <person name="Wong-Bajracharya J."/>
            <person name="Merenyi Z."/>
            <person name="Ke H.-M."/>
            <person name="Monk M."/>
            <person name="Kocsube S."/>
            <person name="Drula E."/>
            <person name="Lipzen A."/>
            <person name="Balint B."/>
            <person name="Henrissat B."/>
            <person name="Andreopoulos B."/>
            <person name="Martin F.M."/>
            <person name="Harder C.B."/>
            <person name="Rigling D."/>
            <person name="Ford K.L."/>
            <person name="Foster G.D."/>
            <person name="Pangilinan J."/>
            <person name="Papanicolaou A."/>
            <person name="Barry K."/>
            <person name="LaButti K."/>
            <person name="Viragh M."/>
            <person name="Koriabine M."/>
            <person name="Yan M."/>
            <person name="Riley R."/>
            <person name="Champramary S."/>
            <person name="Plett K.L."/>
            <person name="Tsai I.J."/>
            <person name="Slot J."/>
            <person name="Sipos G."/>
            <person name="Plett J."/>
            <person name="Nagy L.G."/>
            <person name="Grigoriev I.V."/>
        </authorList>
    </citation>
    <scope>NUCLEOTIDE SEQUENCE</scope>
    <source>
        <strain evidence="1">CCBAS 213</strain>
    </source>
</reference>
<dbReference type="RefSeq" id="XP_060331409.1">
    <property type="nucleotide sequence ID" value="XM_060481626.1"/>
</dbReference>
<dbReference type="SUPFAM" id="SSF52047">
    <property type="entry name" value="RNI-like"/>
    <property type="match status" value="1"/>
</dbReference>
<keyword evidence="2" id="KW-1185">Reference proteome</keyword>
<evidence type="ECO:0008006" key="3">
    <source>
        <dbReference type="Google" id="ProtNLM"/>
    </source>
</evidence>
<name>A0AA39N6G3_ARMTA</name>
<dbReference type="Gene3D" id="3.80.10.10">
    <property type="entry name" value="Ribonuclease Inhibitor"/>
    <property type="match status" value="1"/>
</dbReference>
<dbReference type="InterPro" id="IPR032675">
    <property type="entry name" value="LRR_dom_sf"/>
</dbReference>
<evidence type="ECO:0000313" key="2">
    <source>
        <dbReference type="Proteomes" id="UP001175211"/>
    </source>
</evidence>